<name>A0A8J5GCI4_ZINOF</name>
<dbReference type="PANTHER" id="PTHR23315:SF65">
    <property type="entry name" value="ARM REPEAT SUPERFAMILY PROTEIN"/>
    <property type="match status" value="1"/>
</dbReference>
<dbReference type="InterPro" id="IPR016024">
    <property type="entry name" value="ARM-type_fold"/>
</dbReference>
<evidence type="ECO:0000313" key="4">
    <source>
        <dbReference type="Proteomes" id="UP000734854"/>
    </source>
</evidence>
<dbReference type="Pfam" id="PF25598">
    <property type="entry name" value="ARM_PUB"/>
    <property type="match status" value="1"/>
</dbReference>
<dbReference type="EMBL" id="JACMSC010000010">
    <property type="protein sequence ID" value="KAG6503585.1"/>
    <property type="molecule type" value="Genomic_DNA"/>
</dbReference>
<sequence>MDEGKESPGTRNCRGDGRVSAAELQGIMEGVMSGVEELQSQAALDIRRLTKTSSRNRRQLSAAVPPLVAMLRSGKASTCEAAILALLNLAVKDERRNIHLVRFKLLSVAEDFPSSRSEAAMVLTQNKISIVEAGALEPLLVFLDSTNSCLREYAAASFFTLSASYVNKTRISASGAIPLLIKVLEYGSQQAKVDSIAALHNLSLINDNLKTILALNPIPHMINFLKTCKKSSKSAEKCCALLESLISFNEGRQALTAEEGGVLTVVEILEEGSSPSREHSVGALLTMCESDRSRYKGLILKEGAIPGLLELTVQGTPTSQAKAHRLLELLRDSPYQRSKLKPDTLENIVSSIVSKIEGEEQAGKAKKMLAEMIQISMEQSLRHLQRRALVCTPKDLPPGNRRSEVSSK</sequence>
<dbReference type="Gene3D" id="1.25.10.10">
    <property type="entry name" value="Leucine-rich Repeat Variant"/>
    <property type="match status" value="2"/>
</dbReference>
<evidence type="ECO:0000313" key="3">
    <source>
        <dbReference type="EMBL" id="KAG6503585.1"/>
    </source>
</evidence>
<gene>
    <name evidence="3" type="ORF">ZIOFF_035901</name>
</gene>
<dbReference type="InterPro" id="IPR058678">
    <property type="entry name" value="ARM_PUB"/>
</dbReference>
<keyword evidence="1" id="KW-0833">Ubl conjugation pathway</keyword>
<reference evidence="3 4" key="1">
    <citation type="submission" date="2020-08" db="EMBL/GenBank/DDBJ databases">
        <title>Plant Genome Project.</title>
        <authorList>
            <person name="Zhang R.-G."/>
        </authorList>
    </citation>
    <scope>NUCLEOTIDE SEQUENCE [LARGE SCALE GENOMIC DNA]</scope>
    <source>
        <tissue evidence="3">Rhizome</tissue>
    </source>
</reference>
<dbReference type="InterPro" id="IPR011989">
    <property type="entry name" value="ARM-like"/>
</dbReference>
<protein>
    <recommendedName>
        <fullName evidence="2">U-box domain-containing protein</fullName>
    </recommendedName>
</protein>
<organism evidence="3 4">
    <name type="scientific">Zingiber officinale</name>
    <name type="common">Ginger</name>
    <name type="synonym">Amomum zingiber</name>
    <dbReference type="NCBI Taxonomy" id="94328"/>
    <lineage>
        <taxon>Eukaryota</taxon>
        <taxon>Viridiplantae</taxon>
        <taxon>Streptophyta</taxon>
        <taxon>Embryophyta</taxon>
        <taxon>Tracheophyta</taxon>
        <taxon>Spermatophyta</taxon>
        <taxon>Magnoliopsida</taxon>
        <taxon>Liliopsida</taxon>
        <taxon>Zingiberales</taxon>
        <taxon>Zingiberaceae</taxon>
        <taxon>Zingiber</taxon>
    </lineage>
</organism>
<dbReference type="FunFam" id="1.25.10.10:FF:000570">
    <property type="entry name" value="Ubiquitin-protein ligase, expressed"/>
    <property type="match status" value="1"/>
</dbReference>
<accession>A0A8J5GCI4</accession>
<dbReference type="PANTHER" id="PTHR23315">
    <property type="entry name" value="U BOX DOMAIN-CONTAINING"/>
    <property type="match status" value="1"/>
</dbReference>
<dbReference type="InterPro" id="IPR000225">
    <property type="entry name" value="Armadillo"/>
</dbReference>
<dbReference type="SUPFAM" id="SSF48371">
    <property type="entry name" value="ARM repeat"/>
    <property type="match status" value="1"/>
</dbReference>
<evidence type="ECO:0000259" key="2">
    <source>
        <dbReference type="Pfam" id="PF25598"/>
    </source>
</evidence>
<comment type="caution">
    <text evidence="3">The sequence shown here is derived from an EMBL/GenBank/DDBJ whole genome shotgun (WGS) entry which is preliminary data.</text>
</comment>
<dbReference type="AlphaFoldDB" id="A0A8J5GCI4"/>
<evidence type="ECO:0000256" key="1">
    <source>
        <dbReference type="ARBA" id="ARBA00022786"/>
    </source>
</evidence>
<dbReference type="Pfam" id="PF00514">
    <property type="entry name" value="Arm"/>
    <property type="match status" value="1"/>
</dbReference>
<dbReference type="SMART" id="SM00185">
    <property type="entry name" value="ARM"/>
    <property type="match status" value="4"/>
</dbReference>
<keyword evidence="4" id="KW-1185">Reference proteome</keyword>
<feature type="domain" description="U-box" evidence="2">
    <location>
        <begin position="128"/>
        <end position="334"/>
    </location>
</feature>
<proteinExistence type="predicted"/>
<dbReference type="Proteomes" id="UP000734854">
    <property type="component" value="Unassembled WGS sequence"/>
</dbReference>